<keyword evidence="3" id="KW-1185">Reference proteome</keyword>
<evidence type="ECO:0000313" key="3">
    <source>
        <dbReference type="Proteomes" id="UP000789739"/>
    </source>
</evidence>
<sequence>MTTFRKVLALALILAICLLVLSDASPLGDFEVPDATDSSDICPCKALPPSKFCCDPTKDWFKPKAVWWCHPWDLNIVRETTIRIKYSKAEKIWPAI</sequence>
<dbReference type="EMBL" id="CAJVPI010001409">
    <property type="protein sequence ID" value="CAG8611364.1"/>
    <property type="molecule type" value="Genomic_DNA"/>
</dbReference>
<comment type="caution">
    <text evidence="2">The sequence shown here is derived from an EMBL/GenBank/DDBJ whole genome shotgun (WGS) entry which is preliminary data.</text>
</comment>
<accession>A0A9N9GLX8</accession>
<proteinExistence type="predicted"/>
<keyword evidence="1" id="KW-0732">Signal</keyword>
<dbReference type="AlphaFoldDB" id="A0A9N9GLX8"/>
<organism evidence="2 3">
    <name type="scientific">Paraglomus brasilianum</name>
    <dbReference type="NCBI Taxonomy" id="144538"/>
    <lineage>
        <taxon>Eukaryota</taxon>
        <taxon>Fungi</taxon>
        <taxon>Fungi incertae sedis</taxon>
        <taxon>Mucoromycota</taxon>
        <taxon>Glomeromycotina</taxon>
        <taxon>Glomeromycetes</taxon>
        <taxon>Paraglomerales</taxon>
        <taxon>Paraglomeraceae</taxon>
        <taxon>Paraglomus</taxon>
    </lineage>
</organism>
<name>A0A9N9GLX8_9GLOM</name>
<reference evidence="2" key="1">
    <citation type="submission" date="2021-06" db="EMBL/GenBank/DDBJ databases">
        <authorList>
            <person name="Kallberg Y."/>
            <person name="Tangrot J."/>
            <person name="Rosling A."/>
        </authorList>
    </citation>
    <scope>NUCLEOTIDE SEQUENCE</scope>
    <source>
        <strain evidence="2">BR232B</strain>
    </source>
</reference>
<dbReference type="Proteomes" id="UP000789739">
    <property type="component" value="Unassembled WGS sequence"/>
</dbReference>
<gene>
    <name evidence="2" type="ORF">PBRASI_LOCUS8188</name>
</gene>
<feature type="signal peptide" evidence="1">
    <location>
        <begin position="1"/>
        <end position="24"/>
    </location>
</feature>
<evidence type="ECO:0000313" key="2">
    <source>
        <dbReference type="EMBL" id="CAG8611364.1"/>
    </source>
</evidence>
<feature type="chain" id="PRO_5040373621" evidence="1">
    <location>
        <begin position="25"/>
        <end position="96"/>
    </location>
</feature>
<protein>
    <submittedName>
        <fullName evidence="2">5724_t:CDS:1</fullName>
    </submittedName>
</protein>
<evidence type="ECO:0000256" key="1">
    <source>
        <dbReference type="SAM" id="SignalP"/>
    </source>
</evidence>